<dbReference type="PANTHER" id="PTHR42703">
    <property type="entry name" value="NADH DEHYDROGENASE"/>
    <property type="match status" value="1"/>
</dbReference>
<feature type="transmembrane region" description="Helical" evidence="8">
    <location>
        <begin position="163"/>
        <end position="184"/>
    </location>
</feature>
<dbReference type="GO" id="GO:0005886">
    <property type="term" value="C:plasma membrane"/>
    <property type="evidence" value="ECO:0007669"/>
    <property type="project" value="UniProtKB-SubCell"/>
</dbReference>
<name>A0A3D9LD32_9MICC</name>
<dbReference type="PANTHER" id="PTHR42703:SF1">
    <property type="entry name" value="NA(+)_H(+) ANTIPORTER SUBUNIT D1"/>
    <property type="match status" value="1"/>
</dbReference>
<keyword evidence="11" id="KW-1185">Reference proteome</keyword>
<dbReference type="GO" id="GO:0008137">
    <property type="term" value="F:NADH dehydrogenase (ubiquinone) activity"/>
    <property type="evidence" value="ECO:0007669"/>
    <property type="project" value="InterPro"/>
</dbReference>
<evidence type="ECO:0000256" key="6">
    <source>
        <dbReference type="ARBA" id="ARBA00023136"/>
    </source>
</evidence>
<evidence type="ECO:0000256" key="5">
    <source>
        <dbReference type="ARBA" id="ARBA00022989"/>
    </source>
</evidence>
<evidence type="ECO:0000259" key="9">
    <source>
        <dbReference type="Pfam" id="PF00361"/>
    </source>
</evidence>
<sequence length="539" mass="55449">MTDQFIGSLLPLFVAVPLLFAGLSVILRRRVMDRILIIAVPVLVLAAAVALMVHHRDAPVLASAIGSFEGGIAIPFVSDTLTAVMLATTGLATAASCWFLTASGEDRLRFVPALALMLMSGVNGALLTGDLFNLFVFVEVMLLPSYALIAVTGTWRRLGITRMFVIVNLVTSAILVMGVGLVYGSAGTVNLAALAGLAGEDPQVALAVTVVMLALAIKAGVVPVHGWMPRAYPGTSAGIMALFSALHTKVALYAIFRIYFTTFGPGNSAGTAEATVTTPALHGTATTVAVVIAVVVLATMVLGALGSLGENRFRGVMAFQMIAGVGHILIGVAIASPAAVAAGLFYLIHHVVTMASLLTTAGAVEQTYGTGILGKLSGLLHRDRLAAVVVALGLLSLAGLPPTSGLWAKLGLALSVVGPEGGGGNPAWYAPVFLTAIVLASVATLVALQRLWGKSFAGEPLRMYRPVLADGSRDRGPEEALPDSVRIPGRLLAPGVVMIGVSVLLFVFAGTLMPFIETAAAGLFETGPYVEAVLGGGIE</sequence>
<dbReference type="AlphaFoldDB" id="A0A3D9LD32"/>
<protein>
    <submittedName>
        <fullName evidence="10">Multisubunit sodium/proton antiporter MrpD subunit</fullName>
    </submittedName>
</protein>
<comment type="caution">
    <text evidence="10">The sequence shown here is derived from an EMBL/GenBank/DDBJ whole genome shotgun (WGS) entry which is preliminary data.</text>
</comment>
<evidence type="ECO:0000256" key="8">
    <source>
        <dbReference type="SAM" id="Phobius"/>
    </source>
</evidence>
<evidence type="ECO:0000256" key="1">
    <source>
        <dbReference type="ARBA" id="ARBA00004651"/>
    </source>
</evidence>
<feature type="transmembrane region" description="Helical" evidence="8">
    <location>
        <begin position="239"/>
        <end position="260"/>
    </location>
</feature>
<dbReference type="InterPro" id="IPR003918">
    <property type="entry name" value="NADH_UbQ_OxRdtase"/>
</dbReference>
<feature type="transmembrane region" description="Helical" evidence="8">
    <location>
        <begin position="6"/>
        <end position="27"/>
    </location>
</feature>
<reference evidence="10 11" key="1">
    <citation type="submission" date="2018-07" db="EMBL/GenBank/DDBJ databases">
        <title>Sequencing the genomes of 1000 actinobacteria strains.</title>
        <authorList>
            <person name="Klenk H.-P."/>
        </authorList>
    </citation>
    <scope>NUCLEOTIDE SEQUENCE [LARGE SCALE GENOMIC DNA]</scope>
    <source>
        <strain evidence="10 11">DSM 14442</strain>
    </source>
</reference>
<keyword evidence="6 8" id="KW-0472">Membrane</keyword>
<dbReference type="RefSeq" id="WP_115931667.1">
    <property type="nucleotide sequence ID" value="NZ_QREH01000001.1"/>
</dbReference>
<feature type="transmembrane region" description="Helical" evidence="8">
    <location>
        <begin position="317"/>
        <end position="338"/>
    </location>
</feature>
<organism evidence="10 11">
    <name type="scientific">Citricoccus muralis</name>
    <dbReference type="NCBI Taxonomy" id="169134"/>
    <lineage>
        <taxon>Bacteria</taxon>
        <taxon>Bacillati</taxon>
        <taxon>Actinomycetota</taxon>
        <taxon>Actinomycetes</taxon>
        <taxon>Micrococcales</taxon>
        <taxon>Micrococcaceae</taxon>
        <taxon>Citricoccus</taxon>
    </lineage>
</organism>
<dbReference type="InterPro" id="IPR050586">
    <property type="entry name" value="CPA3_Na-H_Antiporter_D"/>
</dbReference>
<dbReference type="Pfam" id="PF00361">
    <property type="entry name" value="Proton_antipo_M"/>
    <property type="match status" value="2"/>
</dbReference>
<feature type="transmembrane region" description="Helical" evidence="8">
    <location>
        <begin position="280"/>
        <end position="305"/>
    </location>
</feature>
<gene>
    <name evidence="10" type="ORF">C8E99_1387</name>
</gene>
<evidence type="ECO:0000256" key="4">
    <source>
        <dbReference type="ARBA" id="ARBA00022692"/>
    </source>
</evidence>
<dbReference type="InterPro" id="IPR001750">
    <property type="entry name" value="ND/Mrp_TM"/>
</dbReference>
<feature type="transmembrane region" description="Helical" evidence="8">
    <location>
        <begin position="132"/>
        <end position="151"/>
    </location>
</feature>
<feature type="domain" description="NADH:quinone oxidoreductase/Mrp antiporter transmembrane" evidence="9">
    <location>
        <begin position="276"/>
        <end position="412"/>
    </location>
</feature>
<dbReference type="Proteomes" id="UP000256727">
    <property type="component" value="Unassembled WGS sequence"/>
</dbReference>
<evidence type="ECO:0000256" key="7">
    <source>
        <dbReference type="RuleBase" id="RU000320"/>
    </source>
</evidence>
<comment type="subcellular location">
    <subcellularLocation>
        <location evidence="1">Cell membrane</location>
        <topology evidence="1">Multi-pass membrane protein</topology>
    </subcellularLocation>
    <subcellularLocation>
        <location evidence="7">Membrane</location>
        <topology evidence="7">Multi-pass membrane protein</topology>
    </subcellularLocation>
</comment>
<dbReference type="PRINTS" id="PR01437">
    <property type="entry name" value="NUOXDRDTASE4"/>
</dbReference>
<evidence type="ECO:0000313" key="11">
    <source>
        <dbReference type="Proteomes" id="UP000256727"/>
    </source>
</evidence>
<comment type="similarity">
    <text evidence="2">Belongs to the CPA3 antiporters (TC 2.A.63) subunit D family.</text>
</comment>
<keyword evidence="4 7" id="KW-0812">Transmembrane</keyword>
<feature type="transmembrane region" description="Helical" evidence="8">
    <location>
        <begin position="385"/>
        <end position="408"/>
    </location>
</feature>
<proteinExistence type="inferred from homology"/>
<feature type="transmembrane region" description="Helical" evidence="8">
    <location>
        <begin position="108"/>
        <end position="126"/>
    </location>
</feature>
<feature type="transmembrane region" description="Helical" evidence="8">
    <location>
        <begin position="428"/>
        <end position="448"/>
    </location>
</feature>
<feature type="domain" description="NADH:quinone oxidoreductase/Mrp antiporter transmembrane" evidence="9">
    <location>
        <begin position="129"/>
        <end position="262"/>
    </location>
</feature>
<accession>A0A3D9LD32</accession>
<dbReference type="EMBL" id="QREH01000001">
    <property type="protein sequence ID" value="REE03574.1"/>
    <property type="molecule type" value="Genomic_DNA"/>
</dbReference>
<dbReference type="OrthoDB" id="9768329at2"/>
<feature type="transmembrane region" description="Helical" evidence="8">
    <location>
        <begin position="344"/>
        <end position="364"/>
    </location>
</feature>
<keyword evidence="5 8" id="KW-1133">Transmembrane helix</keyword>
<feature type="transmembrane region" description="Helical" evidence="8">
    <location>
        <begin position="34"/>
        <end position="53"/>
    </location>
</feature>
<evidence type="ECO:0000256" key="2">
    <source>
        <dbReference type="ARBA" id="ARBA00005346"/>
    </source>
</evidence>
<feature type="transmembrane region" description="Helical" evidence="8">
    <location>
        <begin position="73"/>
        <end position="101"/>
    </location>
</feature>
<dbReference type="GO" id="GO:0042773">
    <property type="term" value="P:ATP synthesis coupled electron transport"/>
    <property type="evidence" value="ECO:0007669"/>
    <property type="project" value="InterPro"/>
</dbReference>
<keyword evidence="3" id="KW-1003">Cell membrane</keyword>
<feature type="transmembrane region" description="Helical" evidence="8">
    <location>
        <begin position="491"/>
        <end position="516"/>
    </location>
</feature>
<feature type="transmembrane region" description="Helical" evidence="8">
    <location>
        <begin position="204"/>
        <end position="227"/>
    </location>
</feature>
<evidence type="ECO:0000313" key="10">
    <source>
        <dbReference type="EMBL" id="REE03574.1"/>
    </source>
</evidence>
<evidence type="ECO:0000256" key="3">
    <source>
        <dbReference type="ARBA" id="ARBA00022475"/>
    </source>
</evidence>